<evidence type="ECO:0000313" key="1">
    <source>
        <dbReference type="EMBL" id="MDT7013040.1"/>
    </source>
</evidence>
<reference evidence="1" key="1">
    <citation type="submission" date="2023-08" db="EMBL/GenBank/DDBJ databases">
        <authorList>
            <person name="Page C.A."/>
            <person name="Perez-Diaz I.M."/>
        </authorList>
    </citation>
    <scope>NUCLEOTIDE SEQUENCE</scope>
    <source>
        <strain evidence="1">3.8.38</strain>
    </source>
</reference>
<organism evidence="1 2">
    <name type="scientific">Levilactobacillus namurensis</name>
    <dbReference type="NCBI Taxonomy" id="380393"/>
    <lineage>
        <taxon>Bacteria</taxon>
        <taxon>Bacillati</taxon>
        <taxon>Bacillota</taxon>
        <taxon>Bacilli</taxon>
        <taxon>Lactobacillales</taxon>
        <taxon>Lactobacillaceae</taxon>
        <taxon>Levilactobacillus</taxon>
    </lineage>
</organism>
<dbReference type="RefSeq" id="WP_313844322.1">
    <property type="nucleotide sequence ID" value="NZ_JAVLAM010000001.1"/>
</dbReference>
<evidence type="ECO:0000313" key="2">
    <source>
        <dbReference type="Proteomes" id="UP001254075"/>
    </source>
</evidence>
<dbReference type="AlphaFoldDB" id="A0AAW8W3C5"/>
<protein>
    <submittedName>
        <fullName evidence="1">Alpha/beta hydrolase</fullName>
    </submittedName>
</protein>
<dbReference type="Proteomes" id="UP001254075">
    <property type="component" value="Unassembled WGS sequence"/>
</dbReference>
<dbReference type="EMBL" id="JAVLAM010000001">
    <property type="protein sequence ID" value="MDT7013040.1"/>
    <property type="molecule type" value="Genomic_DNA"/>
</dbReference>
<keyword evidence="1" id="KW-0378">Hydrolase</keyword>
<accession>A0AAW8W3C5</accession>
<gene>
    <name evidence="1" type="ORF">RI532_01170</name>
</gene>
<dbReference type="InterPro" id="IPR029058">
    <property type="entry name" value="AB_hydrolase_fold"/>
</dbReference>
<dbReference type="SUPFAM" id="SSF53474">
    <property type="entry name" value="alpha/beta-Hydrolases"/>
    <property type="match status" value="1"/>
</dbReference>
<dbReference type="Gene3D" id="3.40.50.1820">
    <property type="entry name" value="alpha/beta hydrolase"/>
    <property type="match status" value="1"/>
</dbReference>
<dbReference type="GO" id="GO:0016787">
    <property type="term" value="F:hydrolase activity"/>
    <property type="evidence" value="ECO:0007669"/>
    <property type="project" value="UniProtKB-KW"/>
</dbReference>
<dbReference type="InterPro" id="IPR010315">
    <property type="entry name" value="DUF915_hydro-like"/>
</dbReference>
<dbReference type="Pfam" id="PF06028">
    <property type="entry name" value="DUF915"/>
    <property type="match status" value="1"/>
</dbReference>
<proteinExistence type="predicted"/>
<comment type="caution">
    <text evidence="1">The sequence shown here is derived from an EMBL/GenBank/DDBJ whole genome shotgun (WGS) entry which is preliminary data.</text>
</comment>
<sequence>MDLSLVELAMISGATSVLGRLRTRRKLAKWQRQRPRVTPQIPTLFVHGLRGSSKTMAAMLKTAVHVGHCRPLTIHVAHAGKLKISGKWDDQAEHPLIQVTFGNNQARLAFQVRWLHEIMIYLRGQHGVQAYNAVGHSAGSVALVAYAEAFGQDTWLPRLKKLVTIAGPFNGVIGMNESHNTNFLTETGRPKIVYPRSFWLPSYADLYQRREAFPTDAAVLNIYGDLEDGSHSDRYISTASARSLRYLLGTIPASFREVGFQGAGAEHSRLHDNPQVQALVFDFLFQEPAPTINLASVKMS</sequence>
<name>A0AAW8W3C5_9LACO</name>